<sequence>MRIIAGRHRGRRLQAPAGQGTRPTADRVRQALFDMLWHAPWAGRARIEGAQVLDAFAGTGALGLEALSRGAAAATFLETDRAALAALRANIAACREEARCRVLPADATRPPRAAMPCGLVFLDPPYREGLMQAALAGLRAAGWIAPGALVAAEYGAAPDGAPPDGSRPDGSPLGPPPGFAVLAERAHGPAHLLILQAEPAA</sequence>
<keyword evidence="1 4" id="KW-0489">Methyltransferase</keyword>
<evidence type="ECO:0000313" key="5">
    <source>
        <dbReference type="Proteomes" id="UP001243009"/>
    </source>
</evidence>
<reference evidence="4 5" key="1">
    <citation type="submission" date="2023-08" db="EMBL/GenBank/DDBJ databases">
        <title>The draft genome sequence of Paracraurococcus sp. LOR1-02.</title>
        <authorList>
            <person name="Kingkaew E."/>
            <person name="Tanasupawat S."/>
        </authorList>
    </citation>
    <scope>NUCLEOTIDE SEQUENCE [LARGE SCALE GENOMIC DNA]</scope>
    <source>
        <strain evidence="4 5">LOR1-02</strain>
    </source>
</reference>
<feature type="region of interest" description="Disordered" evidence="3">
    <location>
        <begin position="1"/>
        <end position="24"/>
    </location>
</feature>
<evidence type="ECO:0000313" key="4">
    <source>
        <dbReference type="EMBL" id="MDO9711067.1"/>
    </source>
</evidence>
<evidence type="ECO:0000256" key="2">
    <source>
        <dbReference type="ARBA" id="ARBA00022679"/>
    </source>
</evidence>
<dbReference type="GO" id="GO:0052913">
    <property type="term" value="F:16S rRNA (guanine(966)-N(2))-methyltransferase activity"/>
    <property type="evidence" value="ECO:0007669"/>
    <property type="project" value="UniProtKB-EC"/>
</dbReference>
<dbReference type="Proteomes" id="UP001243009">
    <property type="component" value="Unassembled WGS sequence"/>
</dbReference>
<organism evidence="4 5">
    <name type="scientific">Paracraurococcus lichenis</name>
    <dbReference type="NCBI Taxonomy" id="3064888"/>
    <lineage>
        <taxon>Bacteria</taxon>
        <taxon>Pseudomonadati</taxon>
        <taxon>Pseudomonadota</taxon>
        <taxon>Alphaproteobacteria</taxon>
        <taxon>Acetobacterales</taxon>
        <taxon>Roseomonadaceae</taxon>
        <taxon>Paracraurococcus</taxon>
    </lineage>
</organism>
<dbReference type="InterPro" id="IPR029063">
    <property type="entry name" value="SAM-dependent_MTases_sf"/>
</dbReference>
<dbReference type="NCBIfam" id="TIGR00095">
    <property type="entry name" value="16S rRNA (guanine(966)-N(2))-methyltransferase RsmD"/>
    <property type="match status" value="1"/>
</dbReference>
<dbReference type="EMBL" id="JAUTWS010000024">
    <property type="protein sequence ID" value="MDO9711067.1"/>
    <property type="molecule type" value="Genomic_DNA"/>
</dbReference>
<dbReference type="Pfam" id="PF03602">
    <property type="entry name" value="Cons_hypoth95"/>
    <property type="match status" value="1"/>
</dbReference>
<dbReference type="EC" id="2.1.1.171" evidence="4"/>
<gene>
    <name evidence="4" type="primary">rsmD</name>
    <name evidence="4" type="ORF">Q7A36_22130</name>
</gene>
<dbReference type="PANTHER" id="PTHR43542:SF1">
    <property type="entry name" value="METHYLTRANSFERASE"/>
    <property type="match status" value="1"/>
</dbReference>
<accession>A0ABT9E4I3</accession>
<name>A0ABT9E4I3_9PROT</name>
<dbReference type="Gene3D" id="3.40.50.150">
    <property type="entry name" value="Vaccinia Virus protein VP39"/>
    <property type="match status" value="1"/>
</dbReference>
<proteinExistence type="predicted"/>
<feature type="compositionally biased region" description="Basic residues" evidence="3">
    <location>
        <begin position="1"/>
        <end position="12"/>
    </location>
</feature>
<feature type="region of interest" description="Disordered" evidence="3">
    <location>
        <begin position="159"/>
        <end position="178"/>
    </location>
</feature>
<dbReference type="InterPro" id="IPR004398">
    <property type="entry name" value="RNA_MeTrfase_RsmD"/>
</dbReference>
<keyword evidence="5" id="KW-1185">Reference proteome</keyword>
<dbReference type="SUPFAM" id="SSF53335">
    <property type="entry name" value="S-adenosyl-L-methionine-dependent methyltransferases"/>
    <property type="match status" value="1"/>
</dbReference>
<protein>
    <submittedName>
        <fullName evidence="4">16S rRNA (Guanine(966)-N(2))-methyltransferase RsmD</fullName>
        <ecNumber evidence="4">2.1.1.171</ecNumber>
    </submittedName>
</protein>
<keyword evidence="2 4" id="KW-0808">Transferase</keyword>
<evidence type="ECO:0000256" key="1">
    <source>
        <dbReference type="ARBA" id="ARBA00022603"/>
    </source>
</evidence>
<evidence type="ECO:0000256" key="3">
    <source>
        <dbReference type="SAM" id="MobiDB-lite"/>
    </source>
</evidence>
<dbReference type="PANTHER" id="PTHR43542">
    <property type="entry name" value="METHYLTRANSFERASE"/>
    <property type="match status" value="1"/>
</dbReference>
<dbReference type="RefSeq" id="WP_305105927.1">
    <property type="nucleotide sequence ID" value="NZ_JAUTWS010000024.1"/>
</dbReference>
<comment type="caution">
    <text evidence="4">The sequence shown here is derived from an EMBL/GenBank/DDBJ whole genome shotgun (WGS) entry which is preliminary data.</text>
</comment>